<gene>
    <name evidence="1" type="ORF">METZ01_LOCUS325925</name>
</gene>
<sequence>QHLRKDSRHRRDLPAAISVQGHPALHGHGLRRFRSPADDLGQRLPSGQFKGRVQQRPELSSGAYALCQRGRLGVDLRQDRVVHLEVRL</sequence>
<feature type="non-terminal residue" evidence="1">
    <location>
        <position position="88"/>
    </location>
</feature>
<proteinExistence type="predicted"/>
<accession>A0A382PM91</accession>
<organism evidence="1">
    <name type="scientific">marine metagenome</name>
    <dbReference type="NCBI Taxonomy" id="408172"/>
    <lineage>
        <taxon>unclassified sequences</taxon>
        <taxon>metagenomes</taxon>
        <taxon>ecological metagenomes</taxon>
    </lineage>
</organism>
<reference evidence="1" key="1">
    <citation type="submission" date="2018-05" db="EMBL/GenBank/DDBJ databases">
        <authorList>
            <person name="Lanie J.A."/>
            <person name="Ng W.-L."/>
            <person name="Kazmierczak K.M."/>
            <person name="Andrzejewski T.M."/>
            <person name="Davidsen T.M."/>
            <person name="Wayne K.J."/>
            <person name="Tettelin H."/>
            <person name="Glass J.I."/>
            <person name="Rusch D."/>
            <person name="Podicherti R."/>
            <person name="Tsui H.-C.T."/>
            <person name="Winkler M.E."/>
        </authorList>
    </citation>
    <scope>NUCLEOTIDE SEQUENCE</scope>
</reference>
<name>A0A382PM91_9ZZZZ</name>
<protein>
    <submittedName>
        <fullName evidence="1">Uncharacterized protein</fullName>
    </submittedName>
</protein>
<dbReference type="AlphaFoldDB" id="A0A382PM91"/>
<dbReference type="EMBL" id="UINC01107584">
    <property type="protein sequence ID" value="SVC73071.1"/>
    <property type="molecule type" value="Genomic_DNA"/>
</dbReference>
<evidence type="ECO:0000313" key="1">
    <source>
        <dbReference type="EMBL" id="SVC73071.1"/>
    </source>
</evidence>
<feature type="non-terminal residue" evidence="1">
    <location>
        <position position="1"/>
    </location>
</feature>